<keyword evidence="1" id="KW-0472">Membrane</keyword>
<evidence type="ECO:0000313" key="5">
    <source>
        <dbReference type="Proteomes" id="UP000468995"/>
    </source>
</evidence>
<name>A0A332JQ56_KLEPN</name>
<dbReference type="Proteomes" id="UP000468995">
    <property type="component" value="Unassembled WGS sequence"/>
</dbReference>
<gene>
    <name evidence="2" type="ORF">FME62_19280</name>
    <name evidence="3" type="ORF">SAMEA4364603_03867</name>
</gene>
<dbReference type="EMBL" id="UFEU01000011">
    <property type="protein sequence ID" value="SSK50343.1"/>
    <property type="molecule type" value="Genomic_DNA"/>
</dbReference>
<keyword evidence="1" id="KW-0812">Transmembrane</keyword>
<dbReference type="RefSeq" id="WP_014907074.1">
    <property type="nucleotide sequence ID" value="NZ_AP025246.1"/>
</dbReference>
<evidence type="ECO:0000313" key="2">
    <source>
        <dbReference type="EMBL" id="MSS32910.1"/>
    </source>
</evidence>
<proteinExistence type="predicted"/>
<feature type="transmembrane region" description="Helical" evidence="1">
    <location>
        <begin position="132"/>
        <end position="151"/>
    </location>
</feature>
<dbReference type="EMBL" id="VINI01000017">
    <property type="protein sequence ID" value="MSS32910.1"/>
    <property type="molecule type" value="Genomic_DNA"/>
</dbReference>
<dbReference type="AlphaFoldDB" id="A0A332JQ56"/>
<reference evidence="3 4" key="1">
    <citation type="submission" date="2018-07" db="EMBL/GenBank/DDBJ databases">
        <authorList>
            <consortium name="Pathogen Informatics"/>
        </authorList>
    </citation>
    <scope>NUCLEOTIDE SEQUENCE [LARGE SCALE GENOMIC DNA]</scope>
    <source>
        <strain evidence="3 4">4300STDY6470422</strain>
    </source>
</reference>
<feature type="transmembrane region" description="Helical" evidence="1">
    <location>
        <begin position="177"/>
        <end position="199"/>
    </location>
</feature>
<protein>
    <submittedName>
        <fullName evidence="3">Uncharacterized protein</fullName>
    </submittedName>
</protein>
<evidence type="ECO:0000313" key="4">
    <source>
        <dbReference type="Proteomes" id="UP000252603"/>
    </source>
</evidence>
<reference evidence="2 5" key="2">
    <citation type="submission" date="2019-07" db="EMBL/GenBank/DDBJ databases">
        <title>Genome sequence of OXA-232-producing Klebsiella pneumoniae ST23 from septicemic neonate.</title>
        <authorList>
            <person name="Mukherjee S."/>
            <person name="Naha S."/>
            <person name="Bhadury P."/>
            <person name="Basu S."/>
        </authorList>
    </citation>
    <scope>NUCLEOTIDE SEQUENCE [LARGE SCALE GENOMIC DNA]</scope>
    <source>
        <strain evidence="2 5">EN5275</strain>
    </source>
</reference>
<keyword evidence="1" id="KW-1133">Transmembrane helix</keyword>
<dbReference type="Proteomes" id="UP000252603">
    <property type="component" value="Unassembled WGS sequence"/>
</dbReference>
<evidence type="ECO:0000256" key="1">
    <source>
        <dbReference type="SAM" id="Phobius"/>
    </source>
</evidence>
<evidence type="ECO:0000313" key="3">
    <source>
        <dbReference type="EMBL" id="SSK50343.1"/>
    </source>
</evidence>
<organism evidence="3 4">
    <name type="scientific">Klebsiella pneumoniae</name>
    <dbReference type="NCBI Taxonomy" id="573"/>
    <lineage>
        <taxon>Bacteria</taxon>
        <taxon>Pseudomonadati</taxon>
        <taxon>Pseudomonadota</taxon>
        <taxon>Gammaproteobacteria</taxon>
        <taxon>Enterobacterales</taxon>
        <taxon>Enterobacteriaceae</taxon>
        <taxon>Klebsiella/Raoultella group</taxon>
        <taxon>Klebsiella</taxon>
        <taxon>Klebsiella pneumoniae complex</taxon>
    </lineage>
</organism>
<feature type="transmembrane region" description="Helical" evidence="1">
    <location>
        <begin position="12"/>
        <end position="31"/>
    </location>
</feature>
<accession>A0A332JQ56</accession>
<sequence>MNILSAEFFKYAIAIITLIIQIVAVRSGWVFPKDKIFTSRKNISEFAAALHKNSDDPDLQRIAYEYGIAALTKDKNLTMAQRKILLKCKNPVSDIDNYSKCQHLISVNDEKSIFKWKKWGYRFWLYRKAVEVVSLVLYFIGGFLTALPFLYEGLASPAVIDRINHLSRLQKLSMASYLFACGICLALICLHKLSTIAIAEKTIKANR</sequence>